<dbReference type="Proteomes" id="UP000509833">
    <property type="component" value="Chromosome"/>
</dbReference>
<name>A0A8D6U6V2_STRTR</name>
<sequence>MIINQQMINQVKVPVKPSTEGSVGDRRQVSQSTEIATTVPEAIVSIGPSILVNAIEEKVVTDTETPKSAKSDETSKDNHIKVAVNCQSWQPSLRLLVAKHFLAML</sequence>
<proteinExistence type="predicted"/>
<evidence type="ECO:0000313" key="1">
    <source>
        <dbReference type="EMBL" id="CAD0136268.1"/>
    </source>
</evidence>
<gene>
    <name evidence="1" type="ORF">STHERMO_0376</name>
</gene>
<evidence type="ECO:0000313" key="2">
    <source>
        <dbReference type="Proteomes" id="UP000509833"/>
    </source>
</evidence>
<protein>
    <submittedName>
        <fullName evidence="1">Uncharacterized protein</fullName>
    </submittedName>
</protein>
<organism evidence="1 2">
    <name type="scientific">Streptococcus thermophilus</name>
    <dbReference type="NCBI Taxonomy" id="1308"/>
    <lineage>
        <taxon>Bacteria</taxon>
        <taxon>Bacillati</taxon>
        <taxon>Bacillota</taxon>
        <taxon>Bacilli</taxon>
        <taxon>Lactobacillales</taxon>
        <taxon>Streptococcaceae</taxon>
        <taxon>Streptococcus</taxon>
    </lineage>
</organism>
<dbReference type="EMBL" id="LR822017">
    <property type="protein sequence ID" value="CAD0136268.1"/>
    <property type="molecule type" value="Genomic_DNA"/>
</dbReference>
<reference evidence="1 2" key="1">
    <citation type="submission" date="2020-06" db="EMBL/GenBank/DDBJ databases">
        <authorList>
            <person name="Chuat V."/>
        </authorList>
    </citation>
    <scope>NUCLEOTIDE SEQUENCE [LARGE SCALE GENOMIC DNA]</scope>
    <source>
        <strain evidence="1">STH_CIRM_336</strain>
    </source>
</reference>
<accession>A0A8D6U6V2</accession>
<dbReference type="AlphaFoldDB" id="A0A8D6U6V2"/>